<dbReference type="GO" id="GO:0051213">
    <property type="term" value="F:dioxygenase activity"/>
    <property type="evidence" value="ECO:0007669"/>
    <property type="project" value="UniProtKB-KW"/>
</dbReference>
<dbReference type="Proteomes" id="UP001606134">
    <property type="component" value="Unassembled WGS sequence"/>
</dbReference>
<gene>
    <name evidence="3" type="ORF">ACG04R_16585</name>
</gene>
<dbReference type="RefSeq" id="WP_394412943.1">
    <property type="nucleotide sequence ID" value="NZ_JBIGIC010000008.1"/>
</dbReference>
<protein>
    <submittedName>
        <fullName evidence="3">TauD/TfdA family dioxygenase</fullName>
    </submittedName>
</protein>
<dbReference type="EMBL" id="JBIGIC010000008">
    <property type="protein sequence ID" value="MFG6488306.1"/>
    <property type="molecule type" value="Genomic_DNA"/>
</dbReference>
<evidence type="ECO:0000313" key="4">
    <source>
        <dbReference type="Proteomes" id="UP001606134"/>
    </source>
</evidence>
<dbReference type="InterPro" id="IPR042098">
    <property type="entry name" value="TauD-like_sf"/>
</dbReference>
<evidence type="ECO:0000259" key="2">
    <source>
        <dbReference type="Pfam" id="PF02668"/>
    </source>
</evidence>
<accession>A0ABW7HEG0</accession>
<dbReference type="Gene3D" id="3.60.130.10">
    <property type="entry name" value="Clavaminate synthase-like"/>
    <property type="match status" value="1"/>
</dbReference>
<comment type="caution">
    <text evidence="3">The sequence shown here is derived from an EMBL/GenBank/DDBJ whole genome shotgun (WGS) entry which is preliminary data.</text>
</comment>
<reference evidence="3 4" key="1">
    <citation type="submission" date="2024-08" db="EMBL/GenBank/DDBJ databases">
        <authorList>
            <person name="Lu H."/>
        </authorList>
    </citation>
    <scope>NUCLEOTIDE SEQUENCE [LARGE SCALE GENOMIC DNA]</scope>
    <source>
        <strain evidence="3 4">BYS78W</strain>
    </source>
</reference>
<keyword evidence="4" id="KW-1185">Reference proteome</keyword>
<dbReference type="Pfam" id="PF02668">
    <property type="entry name" value="TauD"/>
    <property type="match status" value="1"/>
</dbReference>
<keyword evidence="1" id="KW-0560">Oxidoreductase</keyword>
<name>A0ABW7HEG0_9BURK</name>
<proteinExistence type="predicted"/>
<sequence length="220" mass="24349">MNDLLNFRELSTRGWTAVDASAARIGLAQAVEQLAGTLGRPVPLRGRRLVQELRPTPSERAHPRSLSMLFGEGAFPLHIDTAHWPVPCRYVVMACASADGHAARTSLLPIGRLTLTRDEQSMLHTTVFRVRSGRHSFFATVASRERSFIRFDPGCMEPTCSSGPHVMSLLSSNRWASSLEEIDWEPGVIVVVDNWRVLHGRDAAAGIESESRTLLRVLVQ</sequence>
<dbReference type="SUPFAM" id="SSF51197">
    <property type="entry name" value="Clavaminate synthase-like"/>
    <property type="match status" value="1"/>
</dbReference>
<dbReference type="InterPro" id="IPR003819">
    <property type="entry name" value="TauD/TfdA-like"/>
</dbReference>
<organism evidence="3 4">
    <name type="scientific">Pelomonas candidula</name>
    <dbReference type="NCBI Taxonomy" id="3299025"/>
    <lineage>
        <taxon>Bacteria</taxon>
        <taxon>Pseudomonadati</taxon>
        <taxon>Pseudomonadota</taxon>
        <taxon>Betaproteobacteria</taxon>
        <taxon>Burkholderiales</taxon>
        <taxon>Sphaerotilaceae</taxon>
        <taxon>Roseateles</taxon>
    </lineage>
</organism>
<keyword evidence="3" id="KW-0223">Dioxygenase</keyword>
<evidence type="ECO:0000256" key="1">
    <source>
        <dbReference type="ARBA" id="ARBA00023002"/>
    </source>
</evidence>
<evidence type="ECO:0000313" key="3">
    <source>
        <dbReference type="EMBL" id="MFG6488306.1"/>
    </source>
</evidence>
<feature type="domain" description="TauD/TfdA-like" evidence="2">
    <location>
        <begin position="181"/>
        <end position="217"/>
    </location>
</feature>